<gene>
    <name evidence="1" type="ORF">L9F63_018122</name>
</gene>
<dbReference type="Proteomes" id="UP001233999">
    <property type="component" value="Unassembled WGS sequence"/>
</dbReference>
<comment type="caution">
    <text evidence="1">The sequence shown here is derived from an EMBL/GenBank/DDBJ whole genome shotgun (WGS) entry which is preliminary data.</text>
</comment>
<dbReference type="InterPro" id="IPR052778">
    <property type="entry name" value="Centrosome-WD_assoc"/>
</dbReference>
<sequence length="174" mass="19620">NLETSDVGGISWSPDSVTLAVWGNKYQYNLHIFLVDGHCIYSESSENTGIRNVVWSSCGNMMAVPRWDSKDLKLMNCLTWKMIAYLEPSRALLEAGLTDMVIEADGPDIRLDVNLPPPHILGRICNYDRFPSPDTNLMKFSLCRKYLSVADGCAVWLWDCGRLVTLIELNHHVS</sequence>
<evidence type="ECO:0000313" key="2">
    <source>
        <dbReference type="Proteomes" id="UP001233999"/>
    </source>
</evidence>
<reference evidence="1" key="1">
    <citation type="journal article" date="2023" name="IScience">
        <title>Live-bearing cockroach genome reveals convergent evolutionary mechanisms linked to viviparity in insects and beyond.</title>
        <authorList>
            <person name="Fouks B."/>
            <person name="Harrison M.C."/>
            <person name="Mikhailova A.A."/>
            <person name="Marchal E."/>
            <person name="English S."/>
            <person name="Carruthers M."/>
            <person name="Jennings E.C."/>
            <person name="Chiamaka E.L."/>
            <person name="Frigard R.A."/>
            <person name="Pippel M."/>
            <person name="Attardo G.M."/>
            <person name="Benoit J.B."/>
            <person name="Bornberg-Bauer E."/>
            <person name="Tobe S.S."/>
        </authorList>
    </citation>
    <scope>NUCLEOTIDE SEQUENCE</scope>
    <source>
        <strain evidence="1">Stay&amp;Tobe</strain>
    </source>
</reference>
<evidence type="ECO:0000313" key="1">
    <source>
        <dbReference type="EMBL" id="KAJ9588510.1"/>
    </source>
</evidence>
<dbReference type="AlphaFoldDB" id="A0AAD7ZXL9"/>
<keyword evidence="2" id="KW-1185">Reference proteome</keyword>
<dbReference type="GO" id="GO:0005815">
    <property type="term" value="C:microtubule organizing center"/>
    <property type="evidence" value="ECO:0007669"/>
    <property type="project" value="TreeGrafter"/>
</dbReference>
<feature type="non-terminal residue" evidence="1">
    <location>
        <position position="174"/>
    </location>
</feature>
<dbReference type="PANTHER" id="PTHR16220:SF0">
    <property type="entry name" value="WD REPEAT-CONTAINING PROTEIN WRAP73"/>
    <property type="match status" value="1"/>
</dbReference>
<organism evidence="1 2">
    <name type="scientific">Diploptera punctata</name>
    <name type="common">Pacific beetle cockroach</name>
    <dbReference type="NCBI Taxonomy" id="6984"/>
    <lineage>
        <taxon>Eukaryota</taxon>
        <taxon>Metazoa</taxon>
        <taxon>Ecdysozoa</taxon>
        <taxon>Arthropoda</taxon>
        <taxon>Hexapoda</taxon>
        <taxon>Insecta</taxon>
        <taxon>Pterygota</taxon>
        <taxon>Neoptera</taxon>
        <taxon>Polyneoptera</taxon>
        <taxon>Dictyoptera</taxon>
        <taxon>Blattodea</taxon>
        <taxon>Blaberoidea</taxon>
        <taxon>Blaberidae</taxon>
        <taxon>Diplopterinae</taxon>
        <taxon>Diploptera</taxon>
    </lineage>
</organism>
<protein>
    <submittedName>
        <fullName evidence="1">Uncharacterized protein</fullName>
    </submittedName>
</protein>
<dbReference type="GO" id="GO:1990811">
    <property type="term" value="C:MWP complex"/>
    <property type="evidence" value="ECO:0007669"/>
    <property type="project" value="TreeGrafter"/>
</dbReference>
<accession>A0AAD7ZXL9</accession>
<proteinExistence type="predicted"/>
<dbReference type="PANTHER" id="PTHR16220">
    <property type="entry name" value="WD REPEAT PROTEIN 8-RELATED"/>
    <property type="match status" value="1"/>
</dbReference>
<feature type="non-terminal residue" evidence="1">
    <location>
        <position position="1"/>
    </location>
</feature>
<reference evidence="1" key="2">
    <citation type="submission" date="2023-05" db="EMBL/GenBank/DDBJ databases">
        <authorList>
            <person name="Fouks B."/>
        </authorList>
    </citation>
    <scope>NUCLEOTIDE SEQUENCE</scope>
    <source>
        <strain evidence="1">Stay&amp;Tobe</strain>
        <tissue evidence="1">Testes</tissue>
    </source>
</reference>
<dbReference type="EMBL" id="JASPKZ010005676">
    <property type="protein sequence ID" value="KAJ9588510.1"/>
    <property type="molecule type" value="Genomic_DNA"/>
</dbReference>
<dbReference type="SUPFAM" id="SSF82171">
    <property type="entry name" value="DPP6 N-terminal domain-like"/>
    <property type="match status" value="1"/>
</dbReference>
<name>A0AAD7ZXL9_DIPPU</name>